<evidence type="ECO:0000259" key="2">
    <source>
        <dbReference type="SMART" id="SM00822"/>
    </source>
</evidence>
<dbReference type="EMBL" id="NMQT01000011">
    <property type="protein sequence ID" value="OXM58523.1"/>
    <property type="molecule type" value="Genomic_DNA"/>
</dbReference>
<comment type="caution">
    <text evidence="3">The sequence shown here is derived from an EMBL/GenBank/DDBJ whole genome shotgun (WGS) entry which is preliminary data.</text>
</comment>
<organism evidence="3 4">
    <name type="scientific">Amycolatopsis thailandensis</name>
    <dbReference type="NCBI Taxonomy" id="589330"/>
    <lineage>
        <taxon>Bacteria</taxon>
        <taxon>Bacillati</taxon>
        <taxon>Actinomycetota</taxon>
        <taxon>Actinomycetes</taxon>
        <taxon>Pseudonocardiales</taxon>
        <taxon>Pseudonocardiaceae</taxon>
        <taxon>Amycolatopsis</taxon>
    </lineage>
</organism>
<dbReference type="PANTHER" id="PTHR43775:SF51">
    <property type="entry name" value="INACTIVE PHENOLPHTHIOCEROL SYNTHESIS POLYKETIDE SYNTHASE TYPE I PKS1-RELATED"/>
    <property type="match status" value="1"/>
</dbReference>
<keyword evidence="1" id="KW-0808">Transferase</keyword>
<dbReference type="PANTHER" id="PTHR43775">
    <property type="entry name" value="FATTY ACID SYNTHASE"/>
    <property type="match status" value="1"/>
</dbReference>
<dbReference type="GO" id="GO:0004312">
    <property type="term" value="F:fatty acid synthase activity"/>
    <property type="evidence" value="ECO:0007669"/>
    <property type="project" value="TreeGrafter"/>
</dbReference>
<evidence type="ECO:0000256" key="1">
    <source>
        <dbReference type="ARBA" id="ARBA00022679"/>
    </source>
</evidence>
<dbReference type="Proteomes" id="UP000215223">
    <property type="component" value="Unassembled WGS sequence"/>
</dbReference>
<dbReference type="InterPro" id="IPR050091">
    <property type="entry name" value="PKS_NRPS_Biosynth_Enz"/>
</dbReference>
<evidence type="ECO:0000313" key="4">
    <source>
        <dbReference type="Proteomes" id="UP000215223"/>
    </source>
</evidence>
<accession>A0A229SI29</accession>
<reference evidence="3 4" key="1">
    <citation type="submission" date="2017-07" db="EMBL/GenBank/DDBJ databases">
        <title>Amycolatopsis thailandensis Genome sequencing and assembly.</title>
        <authorList>
            <person name="Kaur N."/>
            <person name="Mayilraj S."/>
        </authorList>
    </citation>
    <scope>NUCLEOTIDE SEQUENCE [LARGE SCALE GENOMIC DNA]</scope>
    <source>
        <strain evidence="3 4">JCM 16380</strain>
    </source>
</reference>
<dbReference type="Gene3D" id="3.40.50.720">
    <property type="entry name" value="NAD(P)-binding Rossmann-like Domain"/>
    <property type="match status" value="1"/>
</dbReference>
<dbReference type="InterPro" id="IPR057326">
    <property type="entry name" value="KR_dom"/>
</dbReference>
<feature type="domain" description="Ketoreductase" evidence="2">
    <location>
        <begin position="3"/>
        <end position="151"/>
    </location>
</feature>
<name>A0A229SI29_9PSEU</name>
<protein>
    <recommendedName>
        <fullName evidence="2">Ketoreductase domain-containing protein</fullName>
    </recommendedName>
</protein>
<sequence length="188" mass="19172">MVAGPSGDAVARHLSQDHGVRKLVVLGARATGEPADPGVETLVLDCDLADRTALASALAGLPEDWPVVGVVYDADDTDSPNRVMATASNLAELVPDAHRFVLLSATAGVPGVAGQRDQAMTGAFLDALAAQRRAAGRIGTYVARGSLPLSQRLAVADAAGAAGLVAAALDLRPSRSRSVPPVLRALVR</sequence>
<keyword evidence="4" id="KW-1185">Reference proteome</keyword>
<dbReference type="SUPFAM" id="SSF51735">
    <property type="entry name" value="NAD(P)-binding Rossmann-fold domains"/>
    <property type="match status" value="1"/>
</dbReference>
<evidence type="ECO:0000313" key="3">
    <source>
        <dbReference type="EMBL" id="OXM58523.1"/>
    </source>
</evidence>
<feature type="non-terminal residue" evidence="3">
    <location>
        <position position="188"/>
    </location>
</feature>
<dbReference type="AlphaFoldDB" id="A0A229SI29"/>
<gene>
    <name evidence="3" type="ORF">CFP71_02985</name>
</gene>
<proteinExistence type="predicted"/>
<dbReference type="GO" id="GO:0006633">
    <property type="term" value="P:fatty acid biosynthetic process"/>
    <property type="evidence" value="ECO:0007669"/>
    <property type="project" value="TreeGrafter"/>
</dbReference>
<dbReference type="InterPro" id="IPR036291">
    <property type="entry name" value="NAD(P)-bd_dom_sf"/>
</dbReference>
<dbReference type="Pfam" id="PF08659">
    <property type="entry name" value="KR"/>
    <property type="match status" value="1"/>
</dbReference>
<dbReference type="OrthoDB" id="9778690at2"/>
<dbReference type="SMART" id="SM00822">
    <property type="entry name" value="PKS_KR"/>
    <property type="match status" value="1"/>
</dbReference>
<dbReference type="InterPro" id="IPR013968">
    <property type="entry name" value="PKS_KR"/>
</dbReference>